<feature type="active site" description="Schiff-base intermediate with substrate; via pyruvic acid" evidence="10">
    <location>
        <position position="115"/>
    </location>
</feature>
<dbReference type="GO" id="GO:0005829">
    <property type="term" value="C:cytosol"/>
    <property type="evidence" value="ECO:0007669"/>
    <property type="project" value="TreeGrafter"/>
</dbReference>
<keyword evidence="1 10" id="KW-0949">S-adenosyl-L-methionine</keyword>
<dbReference type="Gene3D" id="3.30.160.750">
    <property type="match status" value="1"/>
</dbReference>
<keyword evidence="5 10" id="KW-0620">Polyamine biosynthesis</keyword>
<dbReference type="NCBIfam" id="TIGR03330">
    <property type="entry name" value="SAM_DCase_Bsu"/>
    <property type="match status" value="1"/>
</dbReference>
<feature type="chain" id="PRO_5023402041" description="S-adenosylmethionine decarboxylase alpha chain" evidence="10">
    <location>
        <begin position="115"/>
        <end position="166"/>
    </location>
</feature>
<reference evidence="11 12" key="1">
    <citation type="submission" date="2016-10" db="EMBL/GenBank/DDBJ databases">
        <authorList>
            <person name="de Groot N.N."/>
        </authorList>
    </citation>
    <scope>NUCLEOTIDE SEQUENCE [LARGE SCALE GENOMIC DNA]</scope>
    <source>
        <strain evidence="11 12">ATCC 700224</strain>
    </source>
</reference>
<keyword evidence="6 10" id="KW-0865">Zymogen</keyword>
<dbReference type="GO" id="GO:0004014">
    <property type="term" value="F:adenosylmethionine decarboxylase activity"/>
    <property type="evidence" value="ECO:0007669"/>
    <property type="project" value="UniProtKB-UniRule"/>
</dbReference>
<dbReference type="EMBL" id="FNAP01000002">
    <property type="protein sequence ID" value="SDD90117.1"/>
    <property type="molecule type" value="Genomic_DNA"/>
</dbReference>
<keyword evidence="7 10" id="KW-0456">Lyase</keyword>
<dbReference type="EC" id="4.1.1.50" evidence="10"/>
<comment type="pathway">
    <text evidence="10">Amine and polyamine biosynthesis; S-adenosylmethioninamine biosynthesis; S-adenosylmethioninamine from S-adenosyl-L-methionine: step 1/1.</text>
</comment>
<evidence type="ECO:0000256" key="7">
    <source>
        <dbReference type="ARBA" id="ARBA00023239"/>
    </source>
</evidence>
<evidence type="ECO:0000256" key="10">
    <source>
        <dbReference type="HAMAP-Rule" id="MF_00464"/>
    </source>
</evidence>
<dbReference type="InterPro" id="IPR042286">
    <property type="entry name" value="AdoMetDC_C"/>
</dbReference>
<feature type="modified residue" description="Pyruvic acid (Ser); by autocatalysis" evidence="10">
    <location>
        <position position="115"/>
    </location>
</feature>
<dbReference type="GO" id="GO:0008295">
    <property type="term" value="P:spermidine biosynthetic process"/>
    <property type="evidence" value="ECO:0007669"/>
    <property type="project" value="UniProtKB-UniRule"/>
</dbReference>
<dbReference type="STRING" id="69960.SAMN05421720_10224"/>
<comment type="cofactor">
    <cofactor evidence="10">
        <name>pyruvate</name>
        <dbReference type="ChEBI" id="CHEBI:15361"/>
    </cofactor>
    <text evidence="10">Binds 1 pyruvoyl group covalently per subunit.</text>
</comment>
<dbReference type="OrthoDB" id="9793120at2"/>
<evidence type="ECO:0000256" key="8">
    <source>
        <dbReference type="ARBA" id="ARBA00023270"/>
    </source>
</evidence>
<sequence length="166" mass="18338">MRYASPQLAVNTEAEAHAARAEVRSVPSVHLKAVPNEPPMSEDRLDHFITENGLTFAGRHLILDLWEAKGIDDLERVEQAMREAVRVAGATLLHIHLHHFSPNGGVSGVAVLAESHISIHTWPECGYAALDIFMCGDAEPMKTIQVFRDAFETTRSQIAEHKRGVV</sequence>
<comment type="catalytic activity">
    <reaction evidence="10">
        <text>S-adenosyl-L-methionine + H(+) = S-adenosyl 3-(methylsulfanyl)propylamine + CO2</text>
        <dbReference type="Rhea" id="RHEA:15981"/>
        <dbReference type="ChEBI" id="CHEBI:15378"/>
        <dbReference type="ChEBI" id="CHEBI:16526"/>
        <dbReference type="ChEBI" id="CHEBI:57443"/>
        <dbReference type="ChEBI" id="CHEBI:59789"/>
        <dbReference type="EC" id="4.1.1.50"/>
    </reaction>
</comment>
<dbReference type="PANTHER" id="PTHR33866:SF2">
    <property type="entry name" value="S-ADENOSYLMETHIONINE DECARBOXYLASE PROENZYME"/>
    <property type="match status" value="1"/>
</dbReference>
<dbReference type="Pfam" id="PF02675">
    <property type="entry name" value="AdoMet_dc"/>
    <property type="match status" value="1"/>
</dbReference>
<evidence type="ECO:0000256" key="4">
    <source>
        <dbReference type="ARBA" id="ARBA00023066"/>
    </source>
</evidence>
<dbReference type="InterPro" id="IPR003826">
    <property type="entry name" value="AdoMetDC_fam_prok"/>
</dbReference>
<comment type="function">
    <text evidence="10">Catalyzes the decarboxylation of S-adenosylmethionine to S-adenosylmethioninamine (dcAdoMet), the propylamine donor required for the synthesis of the polyamines spermine and spermidine from the diamine putrescine.</text>
</comment>
<evidence type="ECO:0000256" key="5">
    <source>
        <dbReference type="ARBA" id="ARBA00023115"/>
    </source>
</evidence>
<keyword evidence="4 10" id="KW-0745">Spermidine biosynthesis</keyword>
<dbReference type="InterPro" id="IPR042284">
    <property type="entry name" value="AdoMetDC_N"/>
</dbReference>
<dbReference type="UniPathway" id="UPA00331">
    <property type="reaction ID" value="UER00451"/>
</dbReference>
<feature type="chain" id="PRO_5023402039" description="S-adenosylmethionine decarboxylase beta chain" evidence="10">
    <location>
        <begin position="1"/>
        <end position="114"/>
    </location>
</feature>
<name>A0A1G6YK96_9PROT</name>
<dbReference type="Gene3D" id="3.30.360.110">
    <property type="entry name" value="S-adenosylmethionine decarboxylase domain"/>
    <property type="match status" value="1"/>
</dbReference>
<dbReference type="InterPro" id="IPR016067">
    <property type="entry name" value="S-AdoMet_deCO2ase_core"/>
</dbReference>
<dbReference type="AlphaFoldDB" id="A0A1G6YK96"/>
<accession>A0A1G6YK96</accession>
<keyword evidence="3 10" id="KW-0068">Autocatalytic cleavage</keyword>
<organism evidence="11 12">
    <name type="scientific">Rhodospira trueperi</name>
    <dbReference type="NCBI Taxonomy" id="69960"/>
    <lineage>
        <taxon>Bacteria</taxon>
        <taxon>Pseudomonadati</taxon>
        <taxon>Pseudomonadota</taxon>
        <taxon>Alphaproteobacteria</taxon>
        <taxon>Rhodospirillales</taxon>
        <taxon>Rhodospirillaceae</taxon>
        <taxon>Rhodospira</taxon>
    </lineage>
</organism>
<dbReference type="InterPro" id="IPR017716">
    <property type="entry name" value="S-AdoMet_deCOase_pro-enz"/>
</dbReference>
<keyword evidence="9 10" id="KW-0670">Pyruvate</keyword>
<feature type="active site" description="Proton donor; for catalytic activity" evidence="10">
    <location>
        <position position="135"/>
    </location>
</feature>
<comment type="similarity">
    <text evidence="10">Belongs to the prokaryotic AdoMetDC family. Type 1 subfamily.</text>
</comment>
<comment type="PTM">
    <text evidence="10">Is synthesized initially as an inactive proenzyme. Formation of the active enzyme involves a self-maturation process in which the active site pyruvoyl group is generated from an internal serine residue via an autocatalytic post-translational modification. Two non-identical subunits are generated from the proenzyme in this reaction, and the pyruvate is formed at the N-terminus of the alpha chain, which is derived from the carboxyl end of the proenzyme. The post-translation cleavage follows an unusual pathway, termed non-hydrolytic serinolysis, in which the side chain hydroxyl group of the serine supplies its oxygen atom to form the C-terminus of the beta chain, while the remainder of the serine residue undergoes an oxidative deamination to produce ammonia and the pyruvoyl group blocking the N-terminus of the alpha chain.</text>
</comment>
<evidence type="ECO:0000313" key="11">
    <source>
        <dbReference type="EMBL" id="SDD90117.1"/>
    </source>
</evidence>
<proteinExistence type="inferred from homology"/>
<protein>
    <recommendedName>
        <fullName evidence="10">S-adenosylmethionine decarboxylase proenzyme</fullName>
        <shortName evidence="10">AdoMetDC</shortName>
        <shortName evidence="10">SAMDC</shortName>
        <ecNumber evidence="10">4.1.1.50</ecNumber>
    </recommendedName>
    <component>
        <recommendedName>
            <fullName evidence="10">S-adenosylmethionine decarboxylase beta chain</fullName>
        </recommendedName>
    </component>
    <component>
        <recommendedName>
            <fullName evidence="10">S-adenosylmethionine decarboxylase alpha chain</fullName>
        </recommendedName>
    </component>
</protein>
<feature type="active site" description="Proton acceptor; for processing activity" evidence="10">
    <location>
        <position position="120"/>
    </location>
</feature>
<evidence type="ECO:0000256" key="1">
    <source>
        <dbReference type="ARBA" id="ARBA00022691"/>
    </source>
</evidence>
<keyword evidence="12" id="KW-1185">Reference proteome</keyword>
<keyword evidence="2 10" id="KW-0210">Decarboxylase</keyword>
<gene>
    <name evidence="10" type="primary">speH</name>
    <name evidence="11" type="ORF">SAMN05421720_10224</name>
</gene>
<evidence type="ECO:0000256" key="9">
    <source>
        <dbReference type="ARBA" id="ARBA00023317"/>
    </source>
</evidence>
<dbReference type="Proteomes" id="UP000199412">
    <property type="component" value="Unassembled WGS sequence"/>
</dbReference>
<evidence type="ECO:0000256" key="3">
    <source>
        <dbReference type="ARBA" id="ARBA00022813"/>
    </source>
</evidence>
<evidence type="ECO:0000256" key="2">
    <source>
        <dbReference type="ARBA" id="ARBA00022793"/>
    </source>
</evidence>
<evidence type="ECO:0000313" key="12">
    <source>
        <dbReference type="Proteomes" id="UP000199412"/>
    </source>
</evidence>
<keyword evidence="8 10" id="KW-0704">Schiff base</keyword>
<dbReference type="HAMAP" id="MF_00464">
    <property type="entry name" value="AdoMetDC_1"/>
    <property type="match status" value="1"/>
</dbReference>
<comment type="subunit">
    <text evidence="10">Heterotetramer of two alpha and two beta chains arranged as a dimer of alpha/beta heterodimers.</text>
</comment>
<dbReference type="SUPFAM" id="SSF56276">
    <property type="entry name" value="S-adenosylmethionine decarboxylase"/>
    <property type="match status" value="1"/>
</dbReference>
<feature type="site" description="Cleavage (non-hydrolytic); by autolysis" evidence="10">
    <location>
        <begin position="114"/>
        <end position="115"/>
    </location>
</feature>
<dbReference type="PANTHER" id="PTHR33866">
    <property type="entry name" value="S-ADENOSYLMETHIONINE DECARBOXYLASE PROENZYME"/>
    <property type="match status" value="1"/>
</dbReference>
<evidence type="ECO:0000256" key="6">
    <source>
        <dbReference type="ARBA" id="ARBA00023145"/>
    </source>
</evidence>